<feature type="domain" description="dTDP-4-dehydro-6-deoxy-alpha-D-glucopyranose 2,3-dehydratase" evidence="1">
    <location>
        <begin position="23"/>
        <end position="224"/>
    </location>
</feature>
<dbReference type="GO" id="GO:0016829">
    <property type="term" value="F:lyase activity"/>
    <property type="evidence" value="ECO:0007669"/>
    <property type="project" value="InterPro"/>
</dbReference>
<dbReference type="InterPro" id="IPR038153">
    <property type="entry name" value="EvaA-like_sf"/>
</dbReference>
<dbReference type="Gene3D" id="3.90.79.40">
    <property type="entry name" value="EvaA sugar 2,3-dehydratase subunit"/>
    <property type="match status" value="2"/>
</dbReference>
<reference evidence="2" key="1">
    <citation type="journal article" date="2014" name="Int. J. Syst. Evol. Microbiol.">
        <title>Complete genome sequence of Corynebacterium casei LMG S-19264T (=DSM 44701T), isolated from a smear-ripened cheese.</title>
        <authorList>
            <consortium name="US DOE Joint Genome Institute (JGI-PGF)"/>
            <person name="Walter F."/>
            <person name="Albersmeier A."/>
            <person name="Kalinowski J."/>
            <person name="Ruckert C."/>
        </authorList>
    </citation>
    <scope>NUCLEOTIDE SEQUENCE</scope>
    <source>
        <strain evidence="2">JCM 5069</strain>
    </source>
</reference>
<accession>A0A919G7R6</accession>
<dbReference type="AlphaFoldDB" id="A0A919G7R6"/>
<organism evidence="2 3">
    <name type="scientific">Streptomyces sulfonofaciens</name>
    <dbReference type="NCBI Taxonomy" id="68272"/>
    <lineage>
        <taxon>Bacteria</taxon>
        <taxon>Bacillati</taxon>
        <taxon>Actinomycetota</taxon>
        <taxon>Actinomycetes</taxon>
        <taxon>Kitasatosporales</taxon>
        <taxon>Streptomycetaceae</taxon>
        <taxon>Streptomyces</taxon>
    </lineage>
</organism>
<dbReference type="EMBL" id="BNCD01000008">
    <property type="protein sequence ID" value="GHH78963.1"/>
    <property type="molecule type" value="Genomic_DNA"/>
</dbReference>
<dbReference type="Proteomes" id="UP000603708">
    <property type="component" value="Unassembled WGS sequence"/>
</dbReference>
<keyword evidence="3" id="KW-1185">Reference proteome</keyword>
<evidence type="ECO:0000313" key="2">
    <source>
        <dbReference type="EMBL" id="GHH78963.1"/>
    </source>
</evidence>
<reference evidence="2" key="2">
    <citation type="submission" date="2020-09" db="EMBL/GenBank/DDBJ databases">
        <authorList>
            <person name="Sun Q."/>
            <person name="Ohkuma M."/>
        </authorList>
    </citation>
    <scope>NUCLEOTIDE SEQUENCE</scope>
    <source>
        <strain evidence="2">JCM 5069</strain>
    </source>
</reference>
<sequence>MNTMAPFATSVAGRDDLASTVAFDVWWAGRQKANRFEVERIPFAALDDWRFDPESGNLGHTSGRFFTIEGLHVAADGAQGAATWHQPIIHQPEIGILGILAQRFDGELHFLMQAKMEPGNINTLQLSPTIQATRSNYTRVHRGGTTRYLEFFRGPGRGRVLVDVLQSEQGSWFWHKHNRNIVVEATGDVPEHEDFHWVSLHQLRRLLRTDNLVNMDARTVLSCMPLAPSGGPGEGAVRAADDPFTAALLRSYGTCPRNGTDPGPPLHTTTELLSWFTEMKTRSEWRTRLVPLSGVGTWTRTDDEITSTDGSGTFRIIGARVKAANREVTSWTQPLLAPLEQGRAAFLARAVDGVLHLLVKAQPEPGLLDTVELAPTVQLPAAGAGGRPVPFRTEVTGADPDRVRFDTVLSEEGGRFHHAQTRYQIIEAPQDFPLDVPEGFCWMTVRQLMELLRHGHYLNVEARSLLACLHSLW</sequence>
<protein>
    <submittedName>
        <fullName evidence="2">NDP-hexose 2,3-dehydratase</fullName>
    </submittedName>
</protein>
<gene>
    <name evidence="2" type="ORF">GCM10018793_30500</name>
</gene>
<proteinExistence type="predicted"/>
<evidence type="ECO:0000259" key="1">
    <source>
        <dbReference type="Pfam" id="PF03559"/>
    </source>
</evidence>
<evidence type="ECO:0000313" key="3">
    <source>
        <dbReference type="Proteomes" id="UP000603708"/>
    </source>
</evidence>
<dbReference type="InterPro" id="IPR005212">
    <property type="entry name" value="EvaA-like"/>
</dbReference>
<comment type="caution">
    <text evidence="2">The sequence shown here is derived from an EMBL/GenBank/DDBJ whole genome shotgun (WGS) entry which is preliminary data.</text>
</comment>
<dbReference type="Pfam" id="PF03559">
    <property type="entry name" value="Hexose_dehydrat"/>
    <property type="match status" value="2"/>
</dbReference>
<name>A0A919G7R6_9ACTN</name>
<feature type="domain" description="dTDP-4-dehydro-6-deoxy-alpha-D-glucopyranose 2,3-dehydratase" evidence="1">
    <location>
        <begin position="270"/>
        <end position="469"/>
    </location>
</feature>